<gene>
    <name evidence="3" type="ORF">CHUV0807_0131</name>
</gene>
<keyword evidence="1" id="KW-1133">Transmembrane helix</keyword>
<evidence type="ECO:0000313" key="3">
    <source>
        <dbReference type="EMBL" id="SAM57047.1"/>
    </source>
</evidence>
<protein>
    <submittedName>
        <fullName evidence="3">Membrane protein, suppressor for copper-sensitivity ScsD</fullName>
    </submittedName>
</protein>
<organism evidence="3 4">
    <name type="scientific">Cardiobacterium hominis</name>
    <dbReference type="NCBI Taxonomy" id="2718"/>
    <lineage>
        <taxon>Bacteria</taxon>
        <taxon>Pseudomonadati</taxon>
        <taxon>Pseudomonadota</taxon>
        <taxon>Gammaproteobacteria</taxon>
        <taxon>Cardiobacteriales</taxon>
        <taxon>Cardiobacteriaceae</taxon>
        <taxon>Cardiobacterium</taxon>
    </lineage>
</organism>
<proteinExistence type="predicted"/>
<dbReference type="Gene3D" id="3.40.30.10">
    <property type="entry name" value="Glutaredoxin"/>
    <property type="match status" value="1"/>
</dbReference>
<accession>A0A1C3H270</accession>
<dbReference type="GO" id="GO:0016209">
    <property type="term" value="F:antioxidant activity"/>
    <property type="evidence" value="ECO:0007669"/>
    <property type="project" value="InterPro"/>
</dbReference>
<keyword evidence="1" id="KW-0812">Transmembrane</keyword>
<dbReference type="InterPro" id="IPR036249">
    <property type="entry name" value="Thioredoxin-like_sf"/>
</dbReference>
<dbReference type="Proteomes" id="UP000190837">
    <property type="component" value="Unassembled WGS sequence"/>
</dbReference>
<dbReference type="InterPro" id="IPR013766">
    <property type="entry name" value="Thioredoxin_domain"/>
</dbReference>
<dbReference type="RefSeq" id="WP_079538810.1">
    <property type="nucleotide sequence ID" value="NZ_FKLO01000011.1"/>
</dbReference>
<evidence type="ECO:0000313" key="4">
    <source>
        <dbReference type="Proteomes" id="UP000190837"/>
    </source>
</evidence>
<dbReference type="PANTHER" id="PTHR42852">
    <property type="entry name" value="THIOL:DISULFIDE INTERCHANGE PROTEIN DSBE"/>
    <property type="match status" value="1"/>
</dbReference>
<feature type="transmembrane region" description="Helical" evidence="1">
    <location>
        <begin position="17"/>
        <end position="34"/>
    </location>
</feature>
<name>A0A1C3H270_9GAMM</name>
<reference evidence="4" key="1">
    <citation type="submission" date="2016-04" db="EMBL/GenBank/DDBJ databases">
        <authorList>
            <person name="Tagini F."/>
        </authorList>
    </citation>
    <scope>NUCLEOTIDE SEQUENCE [LARGE SCALE GENOMIC DNA]</scope>
    <source>
        <strain evidence="4">CHUV0807</strain>
    </source>
</reference>
<evidence type="ECO:0000256" key="1">
    <source>
        <dbReference type="SAM" id="Phobius"/>
    </source>
</evidence>
<dbReference type="SUPFAM" id="SSF52833">
    <property type="entry name" value="Thioredoxin-like"/>
    <property type="match status" value="1"/>
</dbReference>
<dbReference type="InterPro" id="IPR000866">
    <property type="entry name" value="AhpC/TSA"/>
</dbReference>
<sequence length="171" mass="19165">MTENNPPRRLWRTLRSIILNLLIILAAILALDWYRAPDSVAIANLPALTSSDGKTFHLDDNRPTLLYIWGDWCIYCRHTSPAIDRLARDGYRVISIALKSGDDAHIAAYLREHGWQFPVVNDADGRISAALHVRATPTIAIIKNGRLRLSTSGWTSAIGLKLRLWWAEIGG</sequence>
<evidence type="ECO:0000259" key="2">
    <source>
        <dbReference type="PROSITE" id="PS51352"/>
    </source>
</evidence>
<dbReference type="Pfam" id="PF00578">
    <property type="entry name" value="AhpC-TSA"/>
    <property type="match status" value="1"/>
</dbReference>
<dbReference type="PANTHER" id="PTHR42852:SF17">
    <property type="entry name" value="THIOREDOXIN-LIKE PROTEIN HI_1115"/>
    <property type="match status" value="1"/>
</dbReference>
<keyword evidence="1" id="KW-0472">Membrane</keyword>
<dbReference type="InterPro" id="IPR050553">
    <property type="entry name" value="Thioredoxin_ResA/DsbE_sf"/>
</dbReference>
<dbReference type="GO" id="GO:0016491">
    <property type="term" value="F:oxidoreductase activity"/>
    <property type="evidence" value="ECO:0007669"/>
    <property type="project" value="InterPro"/>
</dbReference>
<dbReference type="EMBL" id="FKLO01000011">
    <property type="protein sequence ID" value="SAM57047.1"/>
    <property type="molecule type" value="Genomic_DNA"/>
</dbReference>
<dbReference type="AlphaFoldDB" id="A0A1C3H270"/>
<dbReference type="PROSITE" id="PS51352">
    <property type="entry name" value="THIOREDOXIN_2"/>
    <property type="match status" value="1"/>
</dbReference>
<dbReference type="CDD" id="cd03011">
    <property type="entry name" value="TlpA_like_ScsD_MtbDsbE"/>
    <property type="match status" value="1"/>
</dbReference>
<feature type="domain" description="Thioredoxin" evidence="2">
    <location>
        <begin position="34"/>
        <end position="170"/>
    </location>
</feature>